<organism evidence="2 3">
    <name type="scientific">Cylicocyclus nassatus</name>
    <name type="common">Nematode worm</name>
    <dbReference type="NCBI Taxonomy" id="53992"/>
    <lineage>
        <taxon>Eukaryota</taxon>
        <taxon>Metazoa</taxon>
        <taxon>Ecdysozoa</taxon>
        <taxon>Nematoda</taxon>
        <taxon>Chromadorea</taxon>
        <taxon>Rhabditida</taxon>
        <taxon>Rhabditina</taxon>
        <taxon>Rhabditomorpha</taxon>
        <taxon>Strongyloidea</taxon>
        <taxon>Strongylidae</taxon>
        <taxon>Cylicocyclus</taxon>
    </lineage>
</organism>
<proteinExistence type="predicted"/>
<feature type="compositionally biased region" description="Basic and acidic residues" evidence="1">
    <location>
        <begin position="169"/>
        <end position="178"/>
    </location>
</feature>
<keyword evidence="3" id="KW-1185">Reference proteome</keyword>
<evidence type="ECO:0000256" key="1">
    <source>
        <dbReference type="SAM" id="MobiDB-lite"/>
    </source>
</evidence>
<feature type="region of interest" description="Disordered" evidence="1">
    <location>
        <begin position="164"/>
        <end position="294"/>
    </location>
</feature>
<gene>
    <name evidence="2" type="ORF">CYNAS_LOCUS19531</name>
</gene>
<evidence type="ECO:0000313" key="3">
    <source>
        <dbReference type="Proteomes" id="UP001176961"/>
    </source>
</evidence>
<feature type="compositionally biased region" description="Low complexity" evidence="1">
    <location>
        <begin position="79"/>
        <end position="111"/>
    </location>
</feature>
<feature type="compositionally biased region" description="Low complexity" evidence="1">
    <location>
        <begin position="215"/>
        <end position="226"/>
    </location>
</feature>
<reference evidence="2" key="1">
    <citation type="submission" date="2023-07" db="EMBL/GenBank/DDBJ databases">
        <authorList>
            <consortium name="CYATHOMIX"/>
        </authorList>
    </citation>
    <scope>NUCLEOTIDE SEQUENCE</scope>
    <source>
        <strain evidence="2">N/A</strain>
    </source>
</reference>
<feature type="compositionally biased region" description="Basic and acidic residues" evidence="1">
    <location>
        <begin position="205"/>
        <end position="214"/>
    </location>
</feature>
<feature type="compositionally biased region" description="Basic residues" evidence="1">
    <location>
        <begin position="179"/>
        <end position="189"/>
    </location>
</feature>
<evidence type="ECO:0000313" key="2">
    <source>
        <dbReference type="EMBL" id="CAJ0607548.1"/>
    </source>
</evidence>
<accession>A0AA36MF23</accession>
<dbReference type="Proteomes" id="UP001176961">
    <property type="component" value="Unassembled WGS sequence"/>
</dbReference>
<sequence>MEATPLTQVAKFQSGENFTYEIMAESTLFDCSFTYKTLETSAKKPILALVERAVLMISASTARELAVSTKQKTVVQSLPTTTSTKSTTTSTSTPTTSTKSTVTTSTVTPSTSPEVSWFINGYPWLIGGVSGTGVLASIARVYTTMPESMRRAALSTITARASSIWADPTQEKPTDARKSSRQRSKRPSRAPRSDAARRGRSRKASRSDSPEQRRSSIVSSIASSSADQWKSKKGRESRSVRQGKSGKARSMYSARKGKKSTKAPRSGNGKRAESVSVEIRPKRKQAAEKRKSFNNETAVSAEDIIHLRSITSSDSQSKKELVVDTTKLEAAPDTLQNQEQDSRIFHIYGNDDDNSSDIKRIVLIV</sequence>
<dbReference type="AlphaFoldDB" id="A0AA36MF23"/>
<feature type="region of interest" description="Disordered" evidence="1">
    <location>
        <begin position="77"/>
        <end position="111"/>
    </location>
</feature>
<comment type="caution">
    <text evidence="2">The sequence shown here is derived from an EMBL/GenBank/DDBJ whole genome shotgun (WGS) entry which is preliminary data.</text>
</comment>
<name>A0AA36MF23_CYLNA</name>
<protein>
    <submittedName>
        <fullName evidence="2">Uncharacterized protein</fullName>
    </submittedName>
</protein>
<dbReference type="EMBL" id="CATQJL010000316">
    <property type="protein sequence ID" value="CAJ0607548.1"/>
    <property type="molecule type" value="Genomic_DNA"/>
</dbReference>